<evidence type="ECO:0000256" key="20">
    <source>
        <dbReference type="ARBA" id="ARBA00023180"/>
    </source>
</evidence>
<keyword evidence="16 23" id="KW-0067">ATP-binding</keyword>
<dbReference type="PANTHER" id="PTHR27008:SF585">
    <property type="entry name" value="PROTEIN KINASE DOMAIN-CONTAINING PROTEIN"/>
    <property type="match status" value="1"/>
</dbReference>
<evidence type="ECO:0000256" key="23">
    <source>
        <dbReference type="PROSITE-ProRule" id="PRU10141"/>
    </source>
</evidence>
<evidence type="ECO:0000256" key="1">
    <source>
        <dbReference type="ARBA" id="ARBA00004162"/>
    </source>
</evidence>
<evidence type="ECO:0000256" key="6">
    <source>
        <dbReference type="ARBA" id="ARBA00022475"/>
    </source>
</evidence>
<dbReference type="Proteomes" id="UP000515124">
    <property type="component" value="Unplaced"/>
</dbReference>
<dbReference type="RefSeq" id="XP_021826531.1">
    <property type="nucleotide sequence ID" value="XM_021970839.1"/>
</dbReference>
<feature type="binding site" evidence="23">
    <location>
        <position position="877"/>
    </location>
    <ligand>
        <name>ATP</name>
        <dbReference type="ChEBI" id="CHEBI:30616"/>
    </ligand>
</feature>
<dbReference type="GeneID" id="110767330"/>
<dbReference type="AlphaFoldDB" id="A0A6P5THH7"/>
<keyword evidence="25" id="KW-1185">Reference proteome</keyword>
<keyword evidence="13" id="KW-0677">Repeat</keyword>
<proteinExistence type="inferred from homology"/>
<keyword evidence="18" id="KW-0472">Membrane</keyword>
<dbReference type="InterPro" id="IPR008271">
    <property type="entry name" value="Ser/Thr_kinase_AS"/>
</dbReference>
<dbReference type="SMART" id="SM00369">
    <property type="entry name" value="LRR_TYP"/>
    <property type="match status" value="13"/>
</dbReference>
<keyword evidence="19" id="KW-0675">Receptor</keyword>
<dbReference type="PROSITE" id="PS00107">
    <property type="entry name" value="PROTEIN_KINASE_ATP"/>
    <property type="match status" value="1"/>
</dbReference>
<dbReference type="GO" id="GO:0005524">
    <property type="term" value="F:ATP binding"/>
    <property type="evidence" value="ECO:0007669"/>
    <property type="project" value="UniProtKB-UniRule"/>
</dbReference>
<dbReference type="InterPro" id="IPR032675">
    <property type="entry name" value="LRR_dom_sf"/>
</dbReference>
<dbReference type="PROSITE" id="PS00108">
    <property type="entry name" value="PROTEIN_KINASE_ST"/>
    <property type="match status" value="1"/>
</dbReference>
<evidence type="ECO:0000256" key="8">
    <source>
        <dbReference type="ARBA" id="ARBA00022553"/>
    </source>
</evidence>
<dbReference type="Pfam" id="PF08263">
    <property type="entry name" value="LRRNT_2"/>
    <property type="match status" value="1"/>
</dbReference>
<reference evidence="26" key="1">
    <citation type="submission" date="2025-08" db="UniProtKB">
        <authorList>
            <consortium name="RefSeq"/>
        </authorList>
    </citation>
    <scope>IDENTIFICATION</scope>
</reference>
<evidence type="ECO:0000256" key="22">
    <source>
        <dbReference type="ARBA" id="ARBA00048679"/>
    </source>
</evidence>
<dbReference type="FunFam" id="3.30.200.20:FF:000661">
    <property type="entry name" value="Serine-threonine protein kinase plant-type"/>
    <property type="match status" value="1"/>
</dbReference>
<dbReference type="FunFam" id="3.80.10.10:FF:000095">
    <property type="entry name" value="LRR receptor-like serine/threonine-protein kinase GSO1"/>
    <property type="match status" value="2"/>
</dbReference>
<keyword evidence="20" id="KW-0325">Glycoprotein</keyword>
<dbReference type="GO" id="GO:0004674">
    <property type="term" value="F:protein serine/threonine kinase activity"/>
    <property type="evidence" value="ECO:0007669"/>
    <property type="project" value="UniProtKB-KW"/>
</dbReference>
<comment type="catalytic activity">
    <reaction evidence="21">
        <text>L-threonyl-[protein] + ATP = O-phospho-L-threonyl-[protein] + ADP + H(+)</text>
        <dbReference type="Rhea" id="RHEA:46608"/>
        <dbReference type="Rhea" id="RHEA-COMP:11060"/>
        <dbReference type="Rhea" id="RHEA-COMP:11605"/>
        <dbReference type="ChEBI" id="CHEBI:15378"/>
        <dbReference type="ChEBI" id="CHEBI:30013"/>
        <dbReference type="ChEBI" id="CHEBI:30616"/>
        <dbReference type="ChEBI" id="CHEBI:61977"/>
        <dbReference type="ChEBI" id="CHEBI:456216"/>
        <dbReference type="EC" id="2.7.11.1"/>
    </reaction>
</comment>
<evidence type="ECO:0000256" key="11">
    <source>
        <dbReference type="ARBA" id="ARBA00022692"/>
    </source>
</evidence>
<dbReference type="Pfam" id="PF13855">
    <property type="entry name" value="LRR_8"/>
    <property type="match status" value="3"/>
</dbReference>
<evidence type="ECO:0000256" key="15">
    <source>
        <dbReference type="ARBA" id="ARBA00022777"/>
    </source>
</evidence>
<feature type="domain" description="Protein kinase" evidence="24">
    <location>
        <begin position="849"/>
        <end position="1134"/>
    </location>
</feature>
<evidence type="ECO:0000256" key="13">
    <source>
        <dbReference type="ARBA" id="ARBA00022737"/>
    </source>
</evidence>
<evidence type="ECO:0000313" key="25">
    <source>
        <dbReference type="Proteomes" id="UP000515124"/>
    </source>
</evidence>
<dbReference type="SUPFAM" id="SSF52047">
    <property type="entry name" value="RNI-like"/>
    <property type="match status" value="2"/>
</dbReference>
<dbReference type="InterPro" id="IPR011009">
    <property type="entry name" value="Kinase-like_dom_sf"/>
</dbReference>
<evidence type="ECO:0000256" key="10">
    <source>
        <dbReference type="ARBA" id="ARBA00022679"/>
    </source>
</evidence>
<dbReference type="FunFam" id="3.80.10.10:FF:000275">
    <property type="entry name" value="Leucine-rich repeat receptor-like protein kinase"/>
    <property type="match status" value="1"/>
</dbReference>
<dbReference type="InterPro" id="IPR001611">
    <property type="entry name" value="Leu-rich_rpt"/>
</dbReference>
<keyword evidence="9" id="KW-0433">Leucine-rich repeat</keyword>
<dbReference type="SMART" id="SM00220">
    <property type="entry name" value="S_TKc"/>
    <property type="match status" value="1"/>
</dbReference>
<keyword evidence="7" id="KW-0723">Serine/threonine-protein kinase</keyword>
<keyword evidence="8" id="KW-0597">Phosphoprotein</keyword>
<dbReference type="InterPro" id="IPR051809">
    <property type="entry name" value="Plant_receptor-like_S/T_kinase"/>
</dbReference>
<name>A0A6P5THH7_PRUAV</name>
<gene>
    <name evidence="26" type="primary">LOC110767330</name>
</gene>
<evidence type="ECO:0000256" key="17">
    <source>
        <dbReference type="ARBA" id="ARBA00022989"/>
    </source>
</evidence>
<dbReference type="Gene3D" id="3.80.10.10">
    <property type="entry name" value="Ribonuclease Inhibitor"/>
    <property type="match status" value="3"/>
</dbReference>
<keyword evidence="12" id="KW-0732">Signal</keyword>
<evidence type="ECO:0000256" key="21">
    <source>
        <dbReference type="ARBA" id="ARBA00047899"/>
    </source>
</evidence>
<comment type="catalytic activity">
    <reaction evidence="22">
        <text>L-seryl-[protein] + ATP = O-phospho-L-seryl-[protein] + ADP + H(+)</text>
        <dbReference type="Rhea" id="RHEA:17989"/>
        <dbReference type="Rhea" id="RHEA-COMP:9863"/>
        <dbReference type="Rhea" id="RHEA-COMP:11604"/>
        <dbReference type="ChEBI" id="CHEBI:15378"/>
        <dbReference type="ChEBI" id="CHEBI:29999"/>
        <dbReference type="ChEBI" id="CHEBI:30616"/>
        <dbReference type="ChEBI" id="CHEBI:83421"/>
        <dbReference type="ChEBI" id="CHEBI:456216"/>
        <dbReference type="EC" id="2.7.11.1"/>
    </reaction>
</comment>
<dbReference type="Pfam" id="PF00069">
    <property type="entry name" value="Pkinase"/>
    <property type="match status" value="1"/>
</dbReference>
<sequence>MCPTLWHLFMPSYIGTATNYSMISSSKSERKKQTKNNLKLEGNSLFSVLMVMERSCFLLSITFLLVLQLQYNSIGTVGAAQTNITTDKSALLALKAHVTSDPHNILVNWSTTTSVCNWAGVVCGARHLRVASLNLSYMGLTGVIPPLLGNLSFLVELDLRNNSFHDTLPKELSYLHRLKSIDFGYNNFMGFIPSWFGSFPKLQGLGLYGNLFSGSLPTIIFNLSALQFINLSYNKLSGAIPREIGNLTMLKEIYLDSNNFNEIPKEIGFLDHVEELYVSYNALKGPVPVVVFNMSSLTTLTLYGNSLSGGLPDNICQHLPSLQNLYLGRNQFDGPLPSKLWQCRELLILYLSENNFSGSIPKNIGNLTMMKEISLSFNNLTGTIPWSIFNISTLIELSLSLNQLSGSLPANFGLGLPNLQGLYIAANDLSGVIPNLSNASMLTRLELSQNSFTGFIPSTLCALTNLQSLTLQTNNLTIDTSTLSCLANLRNLTVLALAANPLNARLDDSFRNFSTSSLQYIYLKNCSMRGNIPIGIGNISSLVTLSLGYNQLSGSIPTSLGRLGNLQGLYLQGNKLQGYIPYELCQLDNLVQLVLGSNQLYGSIPSCLGNLTAPLRYLSLASNSLSSTIPSNFWRLAYILSVDLSSNYLIGHLSQDIGNLKVVTKVDLSNNNLSGILPSTIGGLWDLVNLSLANNNLEGPIPSSFDRLLSLQLLDLSRNNLSGMIPKSLEALSLLKYMDLSFNRLQGEIPTGGPFQNFSAQSFVSNKALCGAARLQVPPCKNGTVEPNWRKAKYIIPGIISIILFVASVSIFVLCRKRKVEVAGEATSLPQLLWRRVSHLELLRGTNGFNENNLLGSGGFGSVYKGTLSDGIDVAVKVFSLQLEGAFKSFDRECEMLSNIRHRNLIKIISCCSEIDFKALVLKYMPNGSLEKWLYSQNSLNILQRLNIMIDAASALEYLHHGYSIPIVHCDMKPSNILLDDDMVAHVADFGIAKLSGGGDSITQTMTLATVGYMAPEYALEGMVSTRGDVYSFGILVMETFPRRKPTDEMFDGEMNIKQWIANSLVLPDAKIDEVVDANLLGIMTQQEDDDHVKKMDCISAIMRLALTCCAESPEERISMKEAVAILNKIKTVFEGHCYKKRCAVKPSSYSAALQLMGPIL</sequence>
<dbReference type="CDD" id="cd14066">
    <property type="entry name" value="STKc_IRAK"/>
    <property type="match status" value="1"/>
</dbReference>
<dbReference type="KEGG" id="pavi:110767330"/>
<evidence type="ECO:0000256" key="16">
    <source>
        <dbReference type="ARBA" id="ARBA00022840"/>
    </source>
</evidence>
<dbReference type="InterPro" id="IPR000719">
    <property type="entry name" value="Prot_kinase_dom"/>
</dbReference>
<dbReference type="Gene3D" id="3.30.200.20">
    <property type="entry name" value="Phosphorylase Kinase, domain 1"/>
    <property type="match status" value="1"/>
</dbReference>
<evidence type="ECO:0000256" key="5">
    <source>
        <dbReference type="ARBA" id="ARBA00012513"/>
    </source>
</evidence>
<dbReference type="PROSITE" id="PS50011">
    <property type="entry name" value="PROTEIN_KINASE_DOM"/>
    <property type="match status" value="1"/>
</dbReference>
<dbReference type="InterPro" id="IPR013210">
    <property type="entry name" value="LRR_N_plant-typ"/>
</dbReference>
<keyword evidence="6" id="KW-1003">Cell membrane</keyword>
<keyword evidence="10" id="KW-0808">Transferase</keyword>
<evidence type="ECO:0000313" key="26">
    <source>
        <dbReference type="RefSeq" id="XP_021826531.1"/>
    </source>
</evidence>
<dbReference type="PANTHER" id="PTHR27008">
    <property type="entry name" value="OS04G0122200 PROTEIN"/>
    <property type="match status" value="1"/>
</dbReference>
<protein>
    <recommendedName>
        <fullName evidence="5">non-specific serine/threonine protein kinase</fullName>
        <ecNumber evidence="5">2.7.11.1</ecNumber>
    </recommendedName>
</protein>
<evidence type="ECO:0000256" key="19">
    <source>
        <dbReference type="ARBA" id="ARBA00023170"/>
    </source>
</evidence>
<evidence type="ECO:0000256" key="7">
    <source>
        <dbReference type="ARBA" id="ARBA00022527"/>
    </source>
</evidence>
<keyword evidence="15" id="KW-0418">Kinase</keyword>
<evidence type="ECO:0000256" key="14">
    <source>
        <dbReference type="ARBA" id="ARBA00022741"/>
    </source>
</evidence>
<comment type="similarity">
    <text evidence="3">Belongs to the protein kinase superfamily. Ser/Thr protein kinase family.</text>
</comment>
<comment type="subcellular location">
    <subcellularLocation>
        <location evidence="1">Cell membrane</location>
        <topology evidence="1">Single-pass membrane protein</topology>
    </subcellularLocation>
    <subcellularLocation>
        <location evidence="2">Membrane</location>
        <topology evidence="2">Single-pass type I membrane protein</topology>
    </subcellularLocation>
</comment>
<dbReference type="InterPro" id="IPR017441">
    <property type="entry name" value="Protein_kinase_ATP_BS"/>
</dbReference>
<dbReference type="Gene3D" id="1.10.510.10">
    <property type="entry name" value="Transferase(Phosphotransferase) domain 1"/>
    <property type="match status" value="1"/>
</dbReference>
<evidence type="ECO:0000256" key="3">
    <source>
        <dbReference type="ARBA" id="ARBA00008684"/>
    </source>
</evidence>
<organism evidence="25 26">
    <name type="scientific">Prunus avium</name>
    <name type="common">Cherry</name>
    <name type="synonym">Cerasus avium</name>
    <dbReference type="NCBI Taxonomy" id="42229"/>
    <lineage>
        <taxon>Eukaryota</taxon>
        <taxon>Viridiplantae</taxon>
        <taxon>Streptophyta</taxon>
        <taxon>Embryophyta</taxon>
        <taxon>Tracheophyta</taxon>
        <taxon>Spermatophyta</taxon>
        <taxon>Magnoliopsida</taxon>
        <taxon>eudicotyledons</taxon>
        <taxon>Gunneridae</taxon>
        <taxon>Pentapetalae</taxon>
        <taxon>rosids</taxon>
        <taxon>fabids</taxon>
        <taxon>Rosales</taxon>
        <taxon>Rosaceae</taxon>
        <taxon>Amygdaloideae</taxon>
        <taxon>Amygdaleae</taxon>
        <taxon>Prunus</taxon>
    </lineage>
</organism>
<keyword evidence="17" id="KW-1133">Transmembrane helix</keyword>
<evidence type="ECO:0000256" key="4">
    <source>
        <dbReference type="ARBA" id="ARBA00009592"/>
    </source>
</evidence>
<dbReference type="SUPFAM" id="SSF56112">
    <property type="entry name" value="Protein kinase-like (PK-like)"/>
    <property type="match status" value="1"/>
</dbReference>
<keyword evidence="14 23" id="KW-0547">Nucleotide-binding</keyword>
<dbReference type="EC" id="2.7.11.1" evidence="5"/>
<dbReference type="FunFam" id="1.10.510.10:FF:000358">
    <property type="entry name" value="Putative leucine-rich repeat receptor-like serine/threonine-protein kinase"/>
    <property type="match status" value="1"/>
</dbReference>
<evidence type="ECO:0000256" key="9">
    <source>
        <dbReference type="ARBA" id="ARBA00022614"/>
    </source>
</evidence>
<evidence type="ECO:0000256" key="2">
    <source>
        <dbReference type="ARBA" id="ARBA00004479"/>
    </source>
</evidence>
<evidence type="ECO:0000256" key="18">
    <source>
        <dbReference type="ARBA" id="ARBA00023136"/>
    </source>
</evidence>
<evidence type="ECO:0000259" key="24">
    <source>
        <dbReference type="PROSITE" id="PS50011"/>
    </source>
</evidence>
<dbReference type="InterPro" id="IPR003591">
    <property type="entry name" value="Leu-rich_rpt_typical-subtyp"/>
</dbReference>
<dbReference type="Pfam" id="PF00560">
    <property type="entry name" value="LRR_1"/>
    <property type="match status" value="8"/>
</dbReference>
<comment type="similarity">
    <text evidence="4">Belongs to the RLP family.</text>
</comment>
<keyword evidence="11" id="KW-0812">Transmembrane</keyword>
<dbReference type="GO" id="GO:0005886">
    <property type="term" value="C:plasma membrane"/>
    <property type="evidence" value="ECO:0007669"/>
    <property type="project" value="UniProtKB-SubCell"/>
</dbReference>
<accession>A0A6P5THH7</accession>
<evidence type="ECO:0000256" key="12">
    <source>
        <dbReference type="ARBA" id="ARBA00022729"/>
    </source>
</evidence>